<organism evidence="2 3">
    <name type="scientific">Nocardia aurantia</name>
    <dbReference type="NCBI Taxonomy" id="2585199"/>
    <lineage>
        <taxon>Bacteria</taxon>
        <taxon>Bacillati</taxon>
        <taxon>Actinomycetota</taxon>
        <taxon>Actinomycetes</taxon>
        <taxon>Mycobacteriales</taxon>
        <taxon>Nocardiaceae</taxon>
        <taxon>Nocardia</taxon>
    </lineage>
</organism>
<dbReference type="SUPFAM" id="SSF140453">
    <property type="entry name" value="EsxAB dimer-like"/>
    <property type="match status" value="1"/>
</dbReference>
<evidence type="ECO:0000256" key="1">
    <source>
        <dbReference type="RuleBase" id="RU362001"/>
    </source>
</evidence>
<dbReference type="AlphaFoldDB" id="A0A7K0DGV8"/>
<sequence length="103" mass="11062">MAGETTGEIFHNFSAVDAHSIDIQATAGKILTAIEELKDKVTSVAGTDWDGSANDAFNALHTKWQDRSNQLQETLRKLGATVQEGNAHMQSTDNGNAQIFMGA</sequence>
<keyword evidence="3" id="KW-1185">Reference proteome</keyword>
<gene>
    <name evidence="2" type="ORF">NRB56_06070</name>
</gene>
<dbReference type="Proteomes" id="UP000431401">
    <property type="component" value="Unassembled WGS sequence"/>
</dbReference>
<accession>A0A7K0DGV8</accession>
<evidence type="ECO:0000313" key="2">
    <source>
        <dbReference type="EMBL" id="MQY25053.1"/>
    </source>
</evidence>
<dbReference type="InterPro" id="IPR036689">
    <property type="entry name" value="ESAT-6-like_sf"/>
</dbReference>
<dbReference type="Gene3D" id="1.10.287.1060">
    <property type="entry name" value="ESAT-6-like"/>
    <property type="match status" value="1"/>
</dbReference>
<comment type="caution">
    <text evidence="2">The sequence shown here is derived from an EMBL/GenBank/DDBJ whole genome shotgun (WGS) entry which is preliminary data.</text>
</comment>
<reference evidence="2 3" key="1">
    <citation type="submission" date="2019-10" db="EMBL/GenBank/DDBJ databases">
        <title>Nocardia macrotermitis sp. nov. and Nocardia aurantia sp. nov., isolated from the gut of fungus growing-termite Macrotermes natalensis.</title>
        <authorList>
            <person name="Benndorf R."/>
            <person name="Schwitalla J."/>
            <person name="Martin K."/>
            <person name="De Beer W."/>
            <person name="Kaster A.-K."/>
            <person name="Vollmers J."/>
            <person name="Poulsen M."/>
            <person name="Beemelmanns C."/>
        </authorList>
    </citation>
    <scope>NUCLEOTIDE SEQUENCE [LARGE SCALE GENOMIC DNA]</scope>
    <source>
        <strain evidence="2 3">RB56</strain>
    </source>
</reference>
<evidence type="ECO:0000313" key="3">
    <source>
        <dbReference type="Proteomes" id="UP000431401"/>
    </source>
</evidence>
<dbReference type="Pfam" id="PF06013">
    <property type="entry name" value="WXG100"/>
    <property type="match status" value="1"/>
</dbReference>
<dbReference type="InterPro" id="IPR010310">
    <property type="entry name" value="T7SS_ESAT-6-like"/>
</dbReference>
<dbReference type="NCBIfam" id="TIGR03930">
    <property type="entry name" value="WXG100_ESAT6"/>
    <property type="match status" value="1"/>
</dbReference>
<proteinExistence type="inferred from homology"/>
<dbReference type="OrthoDB" id="3387628at2"/>
<protein>
    <recommendedName>
        <fullName evidence="1">ESAT-6-like protein</fullName>
    </recommendedName>
</protein>
<dbReference type="RefSeq" id="WP_153338881.1">
    <property type="nucleotide sequence ID" value="NZ_WEGI01000001.1"/>
</dbReference>
<name>A0A7K0DGV8_9NOCA</name>
<comment type="similarity">
    <text evidence="1">Belongs to the WXG100 family.</text>
</comment>
<dbReference type="EMBL" id="WEGI01000001">
    <property type="protein sequence ID" value="MQY25053.1"/>
    <property type="molecule type" value="Genomic_DNA"/>
</dbReference>